<name>A0AC58LCH3_CASCN</name>
<evidence type="ECO:0000313" key="2">
    <source>
        <dbReference type="RefSeq" id="XP_073914844.1"/>
    </source>
</evidence>
<evidence type="ECO:0000313" key="1">
    <source>
        <dbReference type="Proteomes" id="UP001732720"/>
    </source>
</evidence>
<organism evidence="1 2">
    <name type="scientific">Castor canadensis</name>
    <name type="common">American beaver</name>
    <dbReference type="NCBI Taxonomy" id="51338"/>
    <lineage>
        <taxon>Eukaryota</taxon>
        <taxon>Metazoa</taxon>
        <taxon>Chordata</taxon>
        <taxon>Craniata</taxon>
        <taxon>Vertebrata</taxon>
        <taxon>Euteleostomi</taxon>
        <taxon>Mammalia</taxon>
        <taxon>Eutheria</taxon>
        <taxon>Euarchontoglires</taxon>
        <taxon>Glires</taxon>
        <taxon>Rodentia</taxon>
        <taxon>Castorimorpha</taxon>
        <taxon>Castoridae</taxon>
        <taxon>Castor</taxon>
    </lineage>
</organism>
<dbReference type="Proteomes" id="UP001732720">
    <property type="component" value="Chromosome 16"/>
</dbReference>
<accession>A0AC58LCH3</accession>
<keyword evidence="1" id="KW-1185">Reference proteome</keyword>
<protein>
    <submittedName>
        <fullName evidence="2">Ras-related protein Rab-24 isoform X2</fullName>
    </submittedName>
</protein>
<sequence>MSGQRVDVKVVMLGKEYVGKTSLVERYVHDRFLVGPYQNTIGAAFVAKVMSVGDRTVTLGIWDTAGSERYEAMSRIYYRGAKAAIVCYDLTDSSSFERAKFWVKELRSLEEGCQIYLCGTKSDLLEEDRRRRRVDFHDVQDYADNIKAQLFETSSKTGQSVDELFQKVAEDYVSVAAFQVMTAATSLFDRGQGCGSEPEGKPLLLQLLSSLRHHSSGLGELKEFPEGLNPALVWAWVVKCLSYPRSPWQQRWHMPVLAHGMEAALG</sequence>
<reference evidence="2" key="1">
    <citation type="submission" date="2025-08" db="UniProtKB">
        <authorList>
            <consortium name="RefSeq"/>
        </authorList>
    </citation>
    <scope>IDENTIFICATION</scope>
</reference>
<proteinExistence type="predicted"/>
<dbReference type="RefSeq" id="XP_073914844.1">
    <property type="nucleotide sequence ID" value="XM_074058743.1"/>
</dbReference>
<gene>
    <name evidence="2" type="primary">Rab24</name>
</gene>